<feature type="region of interest" description="Disordered" evidence="1">
    <location>
        <begin position="1"/>
        <end position="98"/>
    </location>
</feature>
<feature type="compositionally biased region" description="Polar residues" evidence="1">
    <location>
        <begin position="1"/>
        <end position="14"/>
    </location>
</feature>
<protein>
    <submittedName>
        <fullName evidence="3">Uncharacterized protein</fullName>
    </submittedName>
</protein>
<dbReference type="KEGG" id="pchm:VFPPC_16914"/>
<proteinExistence type="predicted"/>
<dbReference type="EMBL" id="LSBJ02000012">
    <property type="protein sequence ID" value="OAQ58998.1"/>
    <property type="molecule type" value="Genomic_DNA"/>
</dbReference>
<sequence>MSDINSIKNVNQPSPRMDSEDLQHDSSDKVSPRPGGLDDGNLGGPQTLRRSPRRRIQRAPQDQDLVASFLDSGKVRKASTRKAFTKNMSGSRRVARMRGSQEYRVRRLDGVRHRLGQPIEFKVDWVPTWVPFHDLRGEELFGEARAAVEATLGYKTWGALDGPESHLAALDLNEEVVYESE</sequence>
<dbReference type="AlphaFoldDB" id="A0A179F0S1"/>
<dbReference type="Proteomes" id="UP000078397">
    <property type="component" value="Unassembled WGS sequence"/>
</dbReference>
<name>A0A179F0S1_METCM</name>
<accession>A0A179F0S1</accession>
<evidence type="ECO:0000313" key="2">
    <source>
        <dbReference type="EMBL" id="OAQ58994.1"/>
    </source>
</evidence>
<evidence type="ECO:0000256" key="1">
    <source>
        <dbReference type="SAM" id="MobiDB-lite"/>
    </source>
</evidence>
<organism evidence="3 4">
    <name type="scientific">Pochonia chlamydosporia 170</name>
    <dbReference type="NCBI Taxonomy" id="1380566"/>
    <lineage>
        <taxon>Eukaryota</taxon>
        <taxon>Fungi</taxon>
        <taxon>Dikarya</taxon>
        <taxon>Ascomycota</taxon>
        <taxon>Pezizomycotina</taxon>
        <taxon>Sordariomycetes</taxon>
        <taxon>Hypocreomycetidae</taxon>
        <taxon>Hypocreales</taxon>
        <taxon>Clavicipitaceae</taxon>
        <taxon>Pochonia</taxon>
    </lineage>
</organism>
<comment type="caution">
    <text evidence="3">The sequence shown here is derived from an EMBL/GenBank/DDBJ whole genome shotgun (WGS) entry which is preliminary data.</text>
</comment>
<dbReference type="GeneID" id="28853657"/>
<feature type="compositionally biased region" description="Basic residues" evidence="1">
    <location>
        <begin position="75"/>
        <end position="84"/>
    </location>
</feature>
<reference evidence="3 4" key="1">
    <citation type="journal article" date="2016" name="PLoS Pathog.">
        <title>Biosynthesis of antibiotic leucinostatins in bio-control fungus Purpureocillium lilacinum and their inhibition on phytophthora revealed by genome mining.</title>
        <authorList>
            <person name="Wang G."/>
            <person name="Liu Z."/>
            <person name="Lin R."/>
            <person name="Li E."/>
            <person name="Mao Z."/>
            <person name="Ling J."/>
            <person name="Yang Y."/>
            <person name="Yin W.B."/>
            <person name="Xie B."/>
        </authorList>
    </citation>
    <scope>NUCLEOTIDE SEQUENCE [LARGE SCALE GENOMIC DNA]</scope>
    <source>
        <strain evidence="3">170</strain>
    </source>
</reference>
<evidence type="ECO:0000313" key="4">
    <source>
        <dbReference type="Proteomes" id="UP000078397"/>
    </source>
</evidence>
<dbReference type="RefSeq" id="XP_018137074.1">
    <property type="nucleotide sequence ID" value="XM_018289663.1"/>
</dbReference>
<reference evidence="3" key="2">
    <citation type="submission" date="2017-04" db="EMBL/GenBank/DDBJ databases">
        <title>Chromosome sequence assembly and comparative analysis of secretomes of two biotypes provide further insight into genetic mechanisms of parasitism and adaptative evolution of Pochonia chlamydosporia.</title>
        <authorList>
            <person name="Lin R."/>
            <person name="Shen B."/>
            <person name="Qin F."/>
            <person name="Cheng X."/>
            <person name="Xie B."/>
        </authorList>
    </citation>
    <scope>NUCLEOTIDE SEQUENCE</scope>
    <source>
        <strain evidence="3">170</strain>
    </source>
</reference>
<evidence type="ECO:0000313" key="3">
    <source>
        <dbReference type="EMBL" id="OAQ58998.1"/>
    </source>
</evidence>
<gene>
    <name evidence="2" type="ORF">VFPPC_11489</name>
    <name evidence="3" type="ORF">VFPPC_16914</name>
</gene>
<dbReference type="KEGG" id="pchm:VFPPC_11489"/>
<dbReference type="EMBL" id="LSBJ02000012">
    <property type="protein sequence ID" value="OAQ58994.1"/>
    <property type="molecule type" value="Genomic_DNA"/>
</dbReference>
<dbReference type="GeneID" id="28858660"/>
<keyword evidence="4" id="KW-1185">Reference proteome</keyword>
<dbReference type="RefSeq" id="XP_018137078.1">
    <property type="nucleotide sequence ID" value="XM_018294666.1"/>
</dbReference>
<feature type="compositionally biased region" description="Basic and acidic residues" evidence="1">
    <location>
        <begin position="17"/>
        <end position="31"/>
    </location>
</feature>